<feature type="region of interest" description="Disordered" evidence="6">
    <location>
        <begin position="357"/>
        <end position="388"/>
    </location>
</feature>
<feature type="compositionally biased region" description="Polar residues" evidence="6">
    <location>
        <begin position="370"/>
        <end position="383"/>
    </location>
</feature>
<evidence type="ECO:0000256" key="5">
    <source>
        <dbReference type="ARBA" id="ARBA00022970"/>
    </source>
</evidence>
<protein>
    <recommendedName>
        <fullName evidence="2">Protein LST4</fullName>
    </recommendedName>
</protein>
<dbReference type="GO" id="GO:0006865">
    <property type="term" value="P:amino acid transport"/>
    <property type="evidence" value="ECO:0007669"/>
    <property type="project" value="UniProtKB-KW"/>
</dbReference>
<evidence type="ECO:0000256" key="6">
    <source>
        <dbReference type="SAM" id="MobiDB-lite"/>
    </source>
</evidence>
<dbReference type="Pfam" id="PF18639">
    <property type="entry name" value="Longin_2"/>
    <property type="match status" value="1"/>
</dbReference>
<evidence type="ECO:0000256" key="1">
    <source>
        <dbReference type="ARBA" id="ARBA00010162"/>
    </source>
</evidence>
<dbReference type="RefSeq" id="XP_020068787.1">
    <property type="nucleotide sequence ID" value="XM_020215648.1"/>
</dbReference>
<gene>
    <name evidence="8" type="ORF">CYBJADRAFT_169115</name>
</gene>
<evidence type="ECO:0000313" key="9">
    <source>
        <dbReference type="Proteomes" id="UP000094389"/>
    </source>
</evidence>
<dbReference type="AlphaFoldDB" id="A0A1E4RWV6"/>
<evidence type="ECO:0000313" key="8">
    <source>
        <dbReference type="EMBL" id="ODV71748.1"/>
    </source>
</evidence>
<keyword evidence="3" id="KW-0813">Transport</keyword>
<dbReference type="STRING" id="983966.A0A1E4RWV6"/>
<keyword evidence="4" id="KW-0653">Protein transport</keyword>
<keyword evidence="9" id="KW-1185">Reference proteome</keyword>
<comment type="similarity">
    <text evidence="1">Belongs to the LST4 family.</text>
</comment>
<reference evidence="8 9" key="1">
    <citation type="journal article" date="2016" name="Proc. Natl. Acad. Sci. U.S.A.">
        <title>Comparative genomics of biotechnologically important yeasts.</title>
        <authorList>
            <person name="Riley R."/>
            <person name="Haridas S."/>
            <person name="Wolfe K.H."/>
            <person name="Lopes M.R."/>
            <person name="Hittinger C.T."/>
            <person name="Goeker M."/>
            <person name="Salamov A.A."/>
            <person name="Wisecaver J.H."/>
            <person name="Long T.M."/>
            <person name="Calvey C.H."/>
            <person name="Aerts A.L."/>
            <person name="Barry K.W."/>
            <person name="Choi C."/>
            <person name="Clum A."/>
            <person name="Coughlan A.Y."/>
            <person name="Deshpande S."/>
            <person name="Douglass A.P."/>
            <person name="Hanson S.J."/>
            <person name="Klenk H.-P."/>
            <person name="LaButti K.M."/>
            <person name="Lapidus A."/>
            <person name="Lindquist E.A."/>
            <person name="Lipzen A.M."/>
            <person name="Meier-Kolthoff J.P."/>
            <person name="Ohm R.A."/>
            <person name="Otillar R.P."/>
            <person name="Pangilinan J.L."/>
            <person name="Peng Y."/>
            <person name="Rokas A."/>
            <person name="Rosa C.A."/>
            <person name="Scheuner C."/>
            <person name="Sibirny A.A."/>
            <person name="Slot J.C."/>
            <person name="Stielow J.B."/>
            <person name="Sun H."/>
            <person name="Kurtzman C.P."/>
            <person name="Blackwell M."/>
            <person name="Grigoriev I.V."/>
            <person name="Jeffries T.W."/>
        </authorList>
    </citation>
    <scope>NUCLEOTIDE SEQUENCE [LARGE SCALE GENOMIC DNA]</scope>
    <source>
        <strain evidence="9">ATCC 18201 / CBS 1600 / BCRC 20928 / JCM 3617 / NBRC 0987 / NRRL Y-1542</strain>
    </source>
</reference>
<evidence type="ECO:0000256" key="3">
    <source>
        <dbReference type="ARBA" id="ARBA00022448"/>
    </source>
</evidence>
<organism evidence="8 9">
    <name type="scientific">Cyberlindnera jadinii (strain ATCC 18201 / CBS 1600 / BCRC 20928 / JCM 3617 / NBRC 0987 / NRRL Y-1542)</name>
    <name type="common">Torula yeast</name>
    <name type="synonym">Candida utilis</name>
    <dbReference type="NCBI Taxonomy" id="983966"/>
    <lineage>
        <taxon>Eukaryota</taxon>
        <taxon>Fungi</taxon>
        <taxon>Dikarya</taxon>
        <taxon>Ascomycota</taxon>
        <taxon>Saccharomycotina</taxon>
        <taxon>Saccharomycetes</taxon>
        <taxon>Phaffomycetales</taxon>
        <taxon>Phaffomycetaceae</taxon>
        <taxon>Cyberlindnera</taxon>
    </lineage>
</organism>
<dbReference type="GO" id="GO:0015031">
    <property type="term" value="P:protein transport"/>
    <property type="evidence" value="ECO:0007669"/>
    <property type="project" value="UniProtKB-KW"/>
</dbReference>
<name>A0A1E4RWV6_CYBJN</name>
<dbReference type="InterPro" id="IPR037545">
    <property type="entry name" value="DENN_FNIP1/2"/>
</dbReference>
<dbReference type="GO" id="GO:0005737">
    <property type="term" value="C:cytoplasm"/>
    <property type="evidence" value="ECO:0007669"/>
    <property type="project" value="UniProtKB-ARBA"/>
</dbReference>
<sequence>MLGRLFNGRSVEQMDPQAGSTRSNSAPSGNSLSTKMMTMNLSSISDIKTSPFPNDDSYSKTILYGTPNQLNFTPLHPYSFRMVLVQDKGEIINRDNHKVLYDSSRDHHFDDPVAKKCDYRHEISELLDFMFGNPIHQDFHYRGRVKLHVLSSLPGLQKSVLLSTQFEHSKLNFAIAVVIPVNQEQLSQCIIPNWKQLIHHIALIKTSFIENHVLQKQQQGNYLDIAILFKQAIISLQNLVSIPRILLGITQFDSIFQDWCFEVNNWIEIKDGARLGCIGTKFLQSLLAVVNGIKDDISLANSNNVVRVVIMAINPIVVQKLIFIISGILPYNPELKISSSASNIDTTLEDATQGIQRHNPKRDEPVSPQYIATTRGSPSTPSIISKGWEIPSITPSRSTATTTTMTPISRPSMIQPMASSSSVAQLSSSLQSHNSFSSSLSRGFHMLQNWKNSMDSTSSSMTNSIHGYHTPSPKMEYDEYPWSTTTATTTTPCQQPLPNSLPRTMSSFDLTQNMGKLKRVMPKLPHIGRNVVNVMSVGDSCSPLTKSERLNEYRNELLQLMDNSTSCITTSLEYDPIKSVSVVNVQYDDLTSEYEHERRRTVALEPLCGYISEFTPCFKLQACPPSQDLETKIINTMRNDLLEANCEETRTIFVSLRAREIREFVINKSIDNLGTYKPTIRRLYTNGKPSSYVDRAAFDKVSKVLDSVGDCDGSQESMQRVRTLLSQI</sequence>
<dbReference type="OrthoDB" id="4063558at2759"/>
<dbReference type="PROSITE" id="PS51836">
    <property type="entry name" value="DENN_FNIP12"/>
    <property type="match status" value="1"/>
</dbReference>
<dbReference type="InterPro" id="IPR041153">
    <property type="entry name" value="LST4_longin"/>
</dbReference>
<dbReference type="OMA" id="NWLEFKD"/>
<feature type="region of interest" description="Disordered" evidence="6">
    <location>
        <begin position="1"/>
        <end position="34"/>
    </location>
</feature>
<proteinExistence type="inferred from homology"/>
<dbReference type="GeneID" id="30990044"/>
<dbReference type="EMBL" id="KV453938">
    <property type="protein sequence ID" value="ODV71748.1"/>
    <property type="molecule type" value="Genomic_DNA"/>
</dbReference>
<evidence type="ECO:0000256" key="4">
    <source>
        <dbReference type="ARBA" id="ARBA00022927"/>
    </source>
</evidence>
<keyword evidence="5" id="KW-0029">Amino-acid transport</keyword>
<accession>A0A1E4RWV6</accession>
<feature type="domain" description="UDENN FNIP1/2-type" evidence="7">
    <location>
        <begin position="75"/>
        <end position="728"/>
    </location>
</feature>
<feature type="compositionally biased region" description="Polar residues" evidence="6">
    <location>
        <begin position="18"/>
        <end position="34"/>
    </location>
</feature>
<evidence type="ECO:0000256" key="2">
    <source>
        <dbReference type="ARBA" id="ARBA00013394"/>
    </source>
</evidence>
<evidence type="ECO:0000259" key="7">
    <source>
        <dbReference type="PROSITE" id="PS51836"/>
    </source>
</evidence>
<dbReference type="Proteomes" id="UP000094389">
    <property type="component" value="Unassembled WGS sequence"/>
</dbReference>